<dbReference type="SUPFAM" id="SSF52540">
    <property type="entry name" value="P-loop containing nucleoside triphosphate hydrolases"/>
    <property type="match status" value="1"/>
</dbReference>
<dbReference type="Gene3D" id="3.40.50.300">
    <property type="entry name" value="P-loop containing nucleotide triphosphate hydrolases"/>
    <property type="match status" value="1"/>
</dbReference>
<dbReference type="RefSeq" id="WP_129088367.1">
    <property type="nucleotide sequence ID" value="NZ_CP053836.1"/>
</dbReference>
<dbReference type="GO" id="GO:0005525">
    <property type="term" value="F:GTP binding"/>
    <property type="evidence" value="ECO:0007669"/>
    <property type="project" value="UniProtKB-KW"/>
</dbReference>
<comment type="caution">
    <text evidence="7">The sequence shown here is derived from an EMBL/GenBank/DDBJ whole genome shotgun (WGS) entry which is preliminary data.</text>
</comment>
<dbReference type="OrthoDB" id="1100581at2"/>
<comment type="subcellular location">
    <subcellularLocation>
        <location evidence="1">Membrane</location>
    </subcellularLocation>
</comment>
<keyword evidence="5" id="KW-0472">Membrane</keyword>
<proteinExistence type="predicted"/>
<keyword evidence="3" id="KW-0378">Hydrolase</keyword>
<dbReference type="PANTHER" id="PTHR10465:SF0">
    <property type="entry name" value="SARCALUMENIN"/>
    <property type="match status" value="1"/>
</dbReference>
<dbReference type="Pfam" id="PF00350">
    <property type="entry name" value="Dynamin_N"/>
    <property type="match status" value="1"/>
</dbReference>
<name>A0A4Q1AG96_9BACT</name>
<evidence type="ECO:0000256" key="2">
    <source>
        <dbReference type="ARBA" id="ARBA00022741"/>
    </source>
</evidence>
<dbReference type="CDD" id="cd09912">
    <property type="entry name" value="DLP_2"/>
    <property type="match status" value="1"/>
</dbReference>
<gene>
    <name evidence="7" type="ORF">CRV07_14770</name>
</gene>
<keyword evidence="7" id="KW-0067">ATP-binding</keyword>
<dbReference type="InterPro" id="IPR045063">
    <property type="entry name" value="Dynamin_N"/>
</dbReference>
<organism evidence="7 8">
    <name type="scientific">Halarcobacter ebronensis</name>
    <dbReference type="NCBI Taxonomy" id="1462615"/>
    <lineage>
        <taxon>Bacteria</taxon>
        <taxon>Pseudomonadati</taxon>
        <taxon>Campylobacterota</taxon>
        <taxon>Epsilonproteobacteria</taxon>
        <taxon>Campylobacterales</taxon>
        <taxon>Arcobacteraceae</taxon>
        <taxon>Halarcobacter</taxon>
    </lineage>
</organism>
<keyword evidence="4" id="KW-0342">GTP-binding</keyword>
<evidence type="ECO:0000256" key="4">
    <source>
        <dbReference type="ARBA" id="ARBA00023134"/>
    </source>
</evidence>
<keyword evidence="2" id="KW-0547">Nucleotide-binding</keyword>
<protein>
    <submittedName>
        <fullName evidence="7">ATP-binding protein</fullName>
    </submittedName>
</protein>
<evidence type="ECO:0000259" key="6">
    <source>
        <dbReference type="Pfam" id="PF00350"/>
    </source>
</evidence>
<evidence type="ECO:0000256" key="5">
    <source>
        <dbReference type="ARBA" id="ARBA00023136"/>
    </source>
</evidence>
<dbReference type="GO" id="GO:0003924">
    <property type="term" value="F:GTPase activity"/>
    <property type="evidence" value="ECO:0007669"/>
    <property type="project" value="InterPro"/>
</dbReference>
<reference evidence="7 8" key="1">
    <citation type="submission" date="2017-10" db="EMBL/GenBank/DDBJ databases">
        <title>Genomics of the genus Arcobacter.</title>
        <authorList>
            <person name="Perez-Cataluna A."/>
            <person name="Figueras M.J."/>
        </authorList>
    </citation>
    <scope>NUCLEOTIDE SEQUENCE [LARGE SCALE GENOMIC DNA]</scope>
    <source>
        <strain evidence="7 8">CECT 8441</strain>
    </source>
</reference>
<sequence length="779" mass="89893">MSLIGDYFLLYHGISDITLTISYGTEENKEKEEYFDIAALALSATRKDYEKFISLDSFKKLISKISDKKVNTLDELYQLQLSIVNAIENDTRNCNIEKMHESFEYLKNENIIGHFEYNKLISLFDPKELASCDDEIAVEDELQVDDKKPFKEAKAELDELLYELKELFITDDFKKELNETSNYLSNQKFSIGITGVMNAGKSTMLNALMGQEILGSAVVPETANLTIVKYGKPEAKVFYWNKEEWERIEQSAKEIESIKEFVEETKSIFKDELTEIIKEESLTENVDVNNLAAYTSAEASGKKCNLVKYVELKSELNFLSDGIEIVDTPGLDDPVIQREEITKEYLAQCDLMLHLMNVSQSATLKDVEFIIDALLYQNITKLLIVITRADTVSQQQLQEVIDYTKSSIEKQLKAQNKDNKLNYILEHIKFIPISGRMALLHRTGRSEEAIKAGFYIENTGILEIEDYLNETLFGSNSSKSELIIKSAKSQLKKTISKELKSFNYELVLLSKSKDELIADLEEFTKKKDTNKRIFASLSEDINLYKNDAKNYLETLEAFLSTELIELQNIIKQRVFNDVKYSFEKTKKRPESSRIKTIVETAIKDGIIDIIRDYRYKFIKKSQNIGEICEQKYQELGFVIGHKNDNFDARGFFQDDFKSGFLTSSNEVLISKIIHEVEDSKANKLPELDRNLEGFIKDEFSSIENTIKQKAKKISELLIENFFNTIAEPLKVFEHKLKKDEKLLEDRIENFEEREKNKEVVTIDIHKKIKRLEAIVKGLK</sequence>
<feature type="domain" description="Dynamin N-terminal" evidence="6">
    <location>
        <begin position="191"/>
        <end position="387"/>
    </location>
</feature>
<dbReference type="AlphaFoldDB" id="A0A4Q1AG96"/>
<evidence type="ECO:0000313" key="7">
    <source>
        <dbReference type="EMBL" id="RXK01589.1"/>
    </source>
</evidence>
<dbReference type="PANTHER" id="PTHR10465">
    <property type="entry name" value="TRANSMEMBRANE GTPASE FZO1"/>
    <property type="match status" value="1"/>
</dbReference>
<dbReference type="GO" id="GO:0005524">
    <property type="term" value="F:ATP binding"/>
    <property type="evidence" value="ECO:0007669"/>
    <property type="project" value="UniProtKB-KW"/>
</dbReference>
<dbReference type="InterPro" id="IPR027417">
    <property type="entry name" value="P-loop_NTPase"/>
</dbReference>
<evidence type="ECO:0000256" key="1">
    <source>
        <dbReference type="ARBA" id="ARBA00004370"/>
    </source>
</evidence>
<dbReference type="EMBL" id="PDKK01000021">
    <property type="protein sequence ID" value="RXK01589.1"/>
    <property type="molecule type" value="Genomic_DNA"/>
</dbReference>
<dbReference type="InterPro" id="IPR027094">
    <property type="entry name" value="Mitofusin_fam"/>
</dbReference>
<evidence type="ECO:0000313" key="8">
    <source>
        <dbReference type="Proteomes" id="UP000289758"/>
    </source>
</evidence>
<accession>A0A4Q1AG96</accession>
<evidence type="ECO:0000256" key="3">
    <source>
        <dbReference type="ARBA" id="ARBA00022801"/>
    </source>
</evidence>
<keyword evidence="8" id="KW-1185">Reference proteome</keyword>
<dbReference type="GO" id="GO:0016020">
    <property type="term" value="C:membrane"/>
    <property type="evidence" value="ECO:0007669"/>
    <property type="project" value="UniProtKB-SubCell"/>
</dbReference>
<dbReference type="Proteomes" id="UP000289758">
    <property type="component" value="Unassembled WGS sequence"/>
</dbReference>